<dbReference type="RefSeq" id="WP_192748846.1">
    <property type="nucleotide sequence ID" value="NZ_BAABJL010000209.1"/>
</dbReference>
<keyword evidence="1" id="KW-1133">Transmembrane helix</keyword>
<keyword evidence="3" id="KW-1185">Reference proteome</keyword>
<reference evidence="2" key="1">
    <citation type="submission" date="2020-10" db="EMBL/GenBank/DDBJ databases">
        <title>Sequencing the genomes of 1000 actinobacteria strains.</title>
        <authorList>
            <person name="Klenk H.-P."/>
        </authorList>
    </citation>
    <scope>NUCLEOTIDE SEQUENCE</scope>
    <source>
        <strain evidence="2">DSM 45354</strain>
    </source>
</reference>
<proteinExistence type="predicted"/>
<feature type="transmembrane region" description="Helical" evidence="1">
    <location>
        <begin position="12"/>
        <end position="31"/>
    </location>
</feature>
<dbReference type="EMBL" id="JADBEM010000001">
    <property type="protein sequence ID" value="MBE1604265.1"/>
    <property type="molecule type" value="Genomic_DNA"/>
</dbReference>
<name>A0A927MP35_9ACTN</name>
<dbReference type="Proteomes" id="UP000638648">
    <property type="component" value="Unassembled WGS sequence"/>
</dbReference>
<gene>
    <name evidence="2" type="ORF">HEB94_001113</name>
</gene>
<evidence type="ECO:0000313" key="2">
    <source>
        <dbReference type="EMBL" id="MBE1604265.1"/>
    </source>
</evidence>
<accession>A0A927MP35</accession>
<keyword evidence="1" id="KW-0812">Transmembrane</keyword>
<dbReference type="AlphaFoldDB" id="A0A927MP35"/>
<sequence>MRHPRRDESGRVRGVVIVLVLVAGVLGYTWWSQSKPVAMEGLPDESTVADACAKHGYFPAAAAYDGPGPHPVEVAIKKQKESGDAGPYNHLTMRTIGEQQLPPALENPGSTVQLIACLERNGVGRQVETCFFDASKVPMYAATYDVTVYEARTGKGVGSAMLVDAELPICPSMMIVEGGGKARLFTEPSARQVDKALKEFTS</sequence>
<protein>
    <submittedName>
        <fullName evidence="2">Uncharacterized protein</fullName>
    </submittedName>
</protein>
<keyword evidence="1" id="KW-0472">Membrane</keyword>
<organism evidence="2 3">
    <name type="scientific">Actinopolymorpha pittospori</name>
    <dbReference type="NCBI Taxonomy" id="648752"/>
    <lineage>
        <taxon>Bacteria</taxon>
        <taxon>Bacillati</taxon>
        <taxon>Actinomycetota</taxon>
        <taxon>Actinomycetes</taxon>
        <taxon>Propionibacteriales</taxon>
        <taxon>Actinopolymorphaceae</taxon>
        <taxon>Actinopolymorpha</taxon>
    </lineage>
</organism>
<comment type="caution">
    <text evidence="2">The sequence shown here is derived from an EMBL/GenBank/DDBJ whole genome shotgun (WGS) entry which is preliminary data.</text>
</comment>
<evidence type="ECO:0000313" key="3">
    <source>
        <dbReference type="Proteomes" id="UP000638648"/>
    </source>
</evidence>
<evidence type="ECO:0000256" key="1">
    <source>
        <dbReference type="SAM" id="Phobius"/>
    </source>
</evidence>